<comment type="caution">
    <text evidence="6">The sequence shown here is derived from an EMBL/GenBank/DDBJ whole genome shotgun (WGS) entry which is preliminary data.</text>
</comment>
<keyword evidence="4" id="KW-0812">Transmembrane</keyword>
<evidence type="ECO:0000259" key="5">
    <source>
        <dbReference type="PROSITE" id="PS50043"/>
    </source>
</evidence>
<dbReference type="CDD" id="cd06170">
    <property type="entry name" value="LuxR_C_like"/>
    <property type="match status" value="1"/>
</dbReference>
<dbReference type="PROSITE" id="PS50043">
    <property type="entry name" value="HTH_LUXR_2"/>
    <property type="match status" value="1"/>
</dbReference>
<feature type="transmembrane region" description="Helical" evidence="4">
    <location>
        <begin position="103"/>
        <end position="123"/>
    </location>
</feature>
<keyword evidence="1" id="KW-0805">Transcription regulation</keyword>
<feature type="transmembrane region" description="Helical" evidence="4">
    <location>
        <begin position="6"/>
        <end position="28"/>
    </location>
</feature>
<evidence type="ECO:0000256" key="1">
    <source>
        <dbReference type="ARBA" id="ARBA00023015"/>
    </source>
</evidence>
<dbReference type="Gene3D" id="1.10.10.10">
    <property type="entry name" value="Winged helix-like DNA-binding domain superfamily/Winged helix DNA-binding domain"/>
    <property type="match status" value="1"/>
</dbReference>
<evidence type="ECO:0000256" key="3">
    <source>
        <dbReference type="ARBA" id="ARBA00023163"/>
    </source>
</evidence>
<feature type="transmembrane region" description="Helical" evidence="4">
    <location>
        <begin position="135"/>
        <end position="155"/>
    </location>
</feature>
<dbReference type="InterPro" id="IPR016032">
    <property type="entry name" value="Sig_transdc_resp-reg_C-effctor"/>
</dbReference>
<reference evidence="6 7" key="1">
    <citation type="submission" date="2016-07" db="EMBL/GenBank/DDBJ databases">
        <title>Genome analysis of Flavihumibacter stibioxidans YS-17.</title>
        <authorList>
            <person name="Shi K."/>
            <person name="Han Y."/>
            <person name="Wang G."/>
        </authorList>
    </citation>
    <scope>NUCLEOTIDE SEQUENCE [LARGE SCALE GENOMIC DNA]</scope>
    <source>
        <strain evidence="6 7">YS-17</strain>
    </source>
</reference>
<keyword evidence="4" id="KW-1133">Transmembrane helix</keyword>
<feature type="domain" description="HTH luxR-type" evidence="5">
    <location>
        <begin position="262"/>
        <end position="326"/>
    </location>
</feature>
<name>A0ABR7M3R5_9BACT</name>
<dbReference type="Pfam" id="PF00196">
    <property type="entry name" value="GerE"/>
    <property type="match status" value="1"/>
</dbReference>
<keyword evidence="2" id="KW-0238">DNA-binding</keyword>
<protein>
    <recommendedName>
        <fullName evidence="5">HTH luxR-type domain-containing protein</fullName>
    </recommendedName>
</protein>
<evidence type="ECO:0000313" key="6">
    <source>
        <dbReference type="EMBL" id="MBC6489622.1"/>
    </source>
</evidence>
<dbReference type="EMBL" id="MBUA01000001">
    <property type="protein sequence ID" value="MBC6489622.1"/>
    <property type="molecule type" value="Genomic_DNA"/>
</dbReference>
<feature type="transmembrane region" description="Helical" evidence="4">
    <location>
        <begin position="40"/>
        <end position="59"/>
    </location>
</feature>
<evidence type="ECO:0000313" key="7">
    <source>
        <dbReference type="Proteomes" id="UP000765802"/>
    </source>
</evidence>
<dbReference type="SUPFAM" id="SSF46894">
    <property type="entry name" value="C-terminal effector domain of the bipartite response regulators"/>
    <property type="match status" value="1"/>
</dbReference>
<dbReference type="PANTHER" id="PTHR44688:SF16">
    <property type="entry name" value="DNA-BINDING TRANSCRIPTIONAL ACTIVATOR DEVR_DOSR"/>
    <property type="match status" value="1"/>
</dbReference>
<evidence type="ECO:0000256" key="4">
    <source>
        <dbReference type="SAM" id="Phobius"/>
    </source>
</evidence>
<proteinExistence type="predicted"/>
<keyword evidence="4" id="KW-0472">Membrane</keyword>
<dbReference type="Proteomes" id="UP000765802">
    <property type="component" value="Unassembled WGS sequence"/>
</dbReference>
<evidence type="ECO:0000256" key="2">
    <source>
        <dbReference type="ARBA" id="ARBA00023125"/>
    </source>
</evidence>
<dbReference type="SMART" id="SM00421">
    <property type="entry name" value="HTH_LUXR"/>
    <property type="match status" value="1"/>
</dbReference>
<dbReference type="PRINTS" id="PR00038">
    <property type="entry name" value="HTHLUXR"/>
</dbReference>
<keyword evidence="3" id="KW-0804">Transcription</keyword>
<sequence>MLLPGTQMHIITFLFICIETVILLYLVIYRMARPDDKSTFLNIILILLLILYNVTGGFLPDPNIPGSYYVQLSIAYATGFITPCYFPYYVFNAFSLQKMRFHAYKGVILFLVIPYLIFVLLFVVSGNLDVAKNLLIIPVLYAVWVIVTLTGAVKFKYQNNFKTKAAKEEVAVLFLSLTPWVGLPVIDYFNFGQAVEATTTNTGFLLLLALQLKQHITQVKAEHQRLIDSEDQLLKWNEQLQEEVRKRTQELENLTREERLAQNCKLYSFTTREIEIVILVYKGYSHKQIAEMLFIAERTVAKHVQNIFEKAQVSNRLELSRKLDMA</sequence>
<organism evidence="6 7">
    <name type="scientific">Flavihumibacter stibioxidans</name>
    <dbReference type="NCBI Taxonomy" id="1834163"/>
    <lineage>
        <taxon>Bacteria</taxon>
        <taxon>Pseudomonadati</taxon>
        <taxon>Bacteroidota</taxon>
        <taxon>Chitinophagia</taxon>
        <taxon>Chitinophagales</taxon>
        <taxon>Chitinophagaceae</taxon>
        <taxon>Flavihumibacter</taxon>
    </lineage>
</organism>
<feature type="transmembrane region" description="Helical" evidence="4">
    <location>
        <begin position="71"/>
        <end position="91"/>
    </location>
</feature>
<keyword evidence="7" id="KW-1185">Reference proteome</keyword>
<dbReference type="InterPro" id="IPR000792">
    <property type="entry name" value="Tscrpt_reg_LuxR_C"/>
</dbReference>
<gene>
    <name evidence="6" type="ORF">BC349_01475</name>
</gene>
<accession>A0ABR7M3R5</accession>
<dbReference type="RefSeq" id="WP_187254980.1">
    <property type="nucleotide sequence ID" value="NZ_JBHULF010000006.1"/>
</dbReference>
<dbReference type="PANTHER" id="PTHR44688">
    <property type="entry name" value="DNA-BINDING TRANSCRIPTIONAL ACTIVATOR DEVR_DOSR"/>
    <property type="match status" value="1"/>
</dbReference>
<dbReference type="InterPro" id="IPR036388">
    <property type="entry name" value="WH-like_DNA-bd_sf"/>
</dbReference>